<sequence>MKRNILFIIFAILIQLSCVEQVELPYRNEAPVLVVDGEITNENPPYNLRLSYSGKFVSGSIITSRLAVNGARVILTDDAGNSVRFRQNIYEPALYQTDNEFKCEIGRSYSLRIEMPDGKVYITKPQLMKGVPTINTIYADKIKDFVRTYIDTKDAENSTDYYRWKSFSISYKRTNGGTGGGACGPSCWAYNQSDGINISADTYINGKEIKKRLVHFSPIDEAVPLSRHYIEVKQMSISQEAYLFWQQYEDQRTRTGSIFDPLPSTIIGNIVNEKDDKDFALGFFGVSGVSTKRLTVDPSLISSSSEPSFGLLPPLIPSEKPVVGCLSAYPGYGCTPPVTWE</sequence>
<dbReference type="OrthoDB" id="922982at2"/>
<organism evidence="1 2">
    <name type="scientific">Emticicia agri</name>
    <dbReference type="NCBI Taxonomy" id="2492393"/>
    <lineage>
        <taxon>Bacteria</taxon>
        <taxon>Pseudomonadati</taxon>
        <taxon>Bacteroidota</taxon>
        <taxon>Cytophagia</taxon>
        <taxon>Cytophagales</taxon>
        <taxon>Leadbetterellaceae</taxon>
        <taxon>Emticicia</taxon>
    </lineage>
</organism>
<gene>
    <name evidence="1" type="ORF">EWM59_16120</name>
</gene>
<dbReference type="AlphaFoldDB" id="A0A4Q5LXR2"/>
<dbReference type="RefSeq" id="WP_130022261.1">
    <property type="nucleotide sequence ID" value="NZ_SEWF01000023.1"/>
</dbReference>
<dbReference type="Proteomes" id="UP000293162">
    <property type="component" value="Unassembled WGS sequence"/>
</dbReference>
<proteinExistence type="predicted"/>
<comment type="caution">
    <text evidence="1">The sequence shown here is derived from an EMBL/GenBank/DDBJ whole genome shotgun (WGS) entry which is preliminary data.</text>
</comment>
<dbReference type="EMBL" id="SEWF01000023">
    <property type="protein sequence ID" value="RYU94656.1"/>
    <property type="molecule type" value="Genomic_DNA"/>
</dbReference>
<dbReference type="Pfam" id="PF14054">
    <property type="entry name" value="DUF4249"/>
    <property type="match status" value="1"/>
</dbReference>
<accession>A0A4Q5LXR2</accession>
<dbReference type="InterPro" id="IPR025345">
    <property type="entry name" value="DUF4249"/>
</dbReference>
<name>A0A4Q5LXR2_9BACT</name>
<reference evidence="1 2" key="1">
    <citation type="submission" date="2019-02" db="EMBL/GenBank/DDBJ databases">
        <title>Bacterial novel species Emticicia sp. 17J42-9 isolated from soil.</title>
        <authorList>
            <person name="Jung H.-Y."/>
        </authorList>
    </citation>
    <scope>NUCLEOTIDE SEQUENCE [LARGE SCALE GENOMIC DNA]</scope>
    <source>
        <strain evidence="1 2">17J42-9</strain>
    </source>
</reference>
<evidence type="ECO:0000313" key="2">
    <source>
        <dbReference type="Proteomes" id="UP000293162"/>
    </source>
</evidence>
<keyword evidence="2" id="KW-1185">Reference proteome</keyword>
<protein>
    <submittedName>
        <fullName evidence="1">DUF4249 domain-containing protein</fullName>
    </submittedName>
</protein>
<evidence type="ECO:0000313" key="1">
    <source>
        <dbReference type="EMBL" id="RYU94656.1"/>
    </source>
</evidence>